<dbReference type="STRING" id="207949.RED65_02794"/>
<organism evidence="4 5">
    <name type="scientific">Bermanella marisrubri</name>
    <dbReference type="NCBI Taxonomy" id="207949"/>
    <lineage>
        <taxon>Bacteria</taxon>
        <taxon>Pseudomonadati</taxon>
        <taxon>Pseudomonadota</taxon>
        <taxon>Gammaproteobacteria</taxon>
        <taxon>Oceanospirillales</taxon>
        <taxon>Oceanospirillaceae</taxon>
        <taxon>Bermanella</taxon>
    </lineage>
</organism>
<evidence type="ECO:0000256" key="2">
    <source>
        <dbReference type="SAM" id="SignalP"/>
    </source>
</evidence>
<accession>Q1N000</accession>
<dbReference type="Proteomes" id="UP000004263">
    <property type="component" value="Unassembled WGS sequence"/>
</dbReference>
<dbReference type="AlphaFoldDB" id="Q1N000"/>
<reference evidence="4 5" key="1">
    <citation type="submission" date="2006-03" db="EMBL/GenBank/DDBJ databases">
        <authorList>
            <person name="Pinhassi J."/>
            <person name="Pedros-Alio C."/>
            <person name="Ferriera S."/>
            <person name="Johnson J."/>
            <person name="Kravitz S."/>
            <person name="Halpern A."/>
            <person name="Remington K."/>
            <person name="Beeson K."/>
            <person name="Tran B."/>
            <person name="Rogers Y.-H."/>
            <person name="Friedman R."/>
            <person name="Venter J.C."/>
        </authorList>
    </citation>
    <scope>NUCLEOTIDE SEQUENCE [LARGE SCALE GENOMIC DNA]</scope>
    <source>
        <strain evidence="4 5">RED65</strain>
    </source>
</reference>
<evidence type="ECO:0000313" key="4">
    <source>
        <dbReference type="EMBL" id="EAT11563.1"/>
    </source>
</evidence>
<comment type="caution">
    <text evidence="4">The sequence shown here is derived from an EMBL/GenBank/DDBJ whole genome shotgun (WGS) entry which is preliminary data.</text>
</comment>
<protein>
    <recommendedName>
        <fullName evidence="3">DUF4124 domain-containing protein</fullName>
    </recommendedName>
</protein>
<dbReference type="HOGENOM" id="CLU_108835_3_0_6"/>
<feature type="chain" id="PRO_5004194471" description="DUF4124 domain-containing protein" evidence="2">
    <location>
        <begin position="19"/>
        <end position="147"/>
    </location>
</feature>
<dbReference type="EMBL" id="AAQH01000016">
    <property type="protein sequence ID" value="EAT11563.1"/>
    <property type="molecule type" value="Genomic_DNA"/>
</dbReference>
<dbReference type="OrthoDB" id="7068596at2"/>
<evidence type="ECO:0000313" key="5">
    <source>
        <dbReference type="Proteomes" id="UP000004263"/>
    </source>
</evidence>
<evidence type="ECO:0000259" key="3">
    <source>
        <dbReference type="Pfam" id="PF13511"/>
    </source>
</evidence>
<name>Q1N000_9GAMM</name>
<keyword evidence="2" id="KW-0732">Signal</keyword>
<keyword evidence="5" id="KW-1185">Reference proteome</keyword>
<dbReference type="InterPro" id="IPR025392">
    <property type="entry name" value="DUF4124"/>
</dbReference>
<evidence type="ECO:0000256" key="1">
    <source>
        <dbReference type="SAM" id="MobiDB-lite"/>
    </source>
</evidence>
<gene>
    <name evidence="4" type="ORF">RED65_02794</name>
</gene>
<dbReference type="Pfam" id="PF13511">
    <property type="entry name" value="DUF4124"/>
    <property type="match status" value="1"/>
</dbReference>
<dbReference type="RefSeq" id="WP_007019174.1">
    <property type="nucleotide sequence ID" value="NZ_CH724121.1"/>
</dbReference>
<feature type="signal peptide" evidence="2">
    <location>
        <begin position="1"/>
        <end position="18"/>
    </location>
</feature>
<feature type="domain" description="DUF4124" evidence="3">
    <location>
        <begin position="8"/>
        <end position="60"/>
    </location>
</feature>
<proteinExistence type="predicted"/>
<feature type="region of interest" description="Disordered" evidence="1">
    <location>
        <begin position="76"/>
        <end position="99"/>
    </location>
</feature>
<sequence>MRISILISVLLFAMPSLAQVYKWVDDNGQTHFSQFPPNESKEAEQINITVGTSGSAEEAKKRLREQRESLLKDSIERGLDEEEKMRARAEAEDQQKRCEQAREQLTTLQTGGRVFTTNEAGEREYLDDQKRQDMIKKTQARVNEACN</sequence>